<evidence type="ECO:0000256" key="3">
    <source>
        <dbReference type="ARBA" id="ARBA00022679"/>
    </source>
</evidence>
<evidence type="ECO:0000256" key="6">
    <source>
        <dbReference type="ARBA" id="ARBA00023125"/>
    </source>
</evidence>
<evidence type="ECO:0000256" key="1">
    <source>
        <dbReference type="ARBA" id="ARBA00004123"/>
    </source>
</evidence>
<keyword evidence="6" id="KW-0238">DNA-binding</keyword>
<dbReference type="InterPro" id="IPR029063">
    <property type="entry name" value="SAM-dependent_MTases_sf"/>
</dbReference>
<dbReference type="Proteomes" id="UP000828251">
    <property type="component" value="Unassembled WGS sequence"/>
</dbReference>
<feature type="domain" description="SAM-dependent MTase DRM-type" evidence="8">
    <location>
        <begin position="53"/>
        <end position="150"/>
    </location>
</feature>
<name>A0A9D3UVV9_9ROSI</name>
<keyword evidence="5" id="KW-0677">Repeat</keyword>
<accession>A0A9D3UVV9</accession>
<keyword evidence="4" id="KW-0949">S-adenosyl-L-methionine</keyword>
<evidence type="ECO:0000313" key="10">
    <source>
        <dbReference type="Proteomes" id="UP000828251"/>
    </source>
</evidence>
<protein>
    <recommendedName>
        <fullName evidence="8">SAM-dependent MTase DRM-type domain-containing protein</fullName>
    </recommendedName>
</protein>
<reference evidence="9 10" key="1">
    <citation type="journal article" date="2021" name="Plant Biotechnol. J.">
        <title>Multi-omics assisted identification of the key and species-specific regulatory components of drought-tolerant mechanisms in Gossypium stocksii.</title>
        <authorList>
            <person name="Yu D."/>
            <person name="Ke L."/>
            <person name="Zhang D."/>
            <person name="Wu Y."/>
            <person name="Sun Y."/>
            <person name="Mei J."/>
            <person name="Sun J."/>
            <person name="Sun Y."/>
        </authorList>
    </citation>
    <scope>NUCLEOTIDE SEQUENCE [LARGE SCALE GENOMIC DNA]</scope>
    <source>
        <strain evidence="10">cv. E1</strain>
        <tissue evidence="9">Leaf</tissue>
    </source>
</reference>
<evidence type="ECO:0000259" key="8">
    <source>
        <dbReference type="PROSITE" id="PS51680"/>
    </source>
</evidence>
<evidence type="ECO:0000313" key="9">
    <source>
        <dbReference type="EMBL" id="KAH1063268.1"/>
    </source>
</evidence>
<organism evidence="9 10">
    <name type="scientific">Gossypium stocksii</name>
    <dbReference type="NCBI Taxonomy" id="47602"/>
    <lineage>
        <taxon>Eukaryota</taxon>
        <taxon>Viridiplantae</taxon>
        <taxon>Streptophyta</taxon>
        <taxon>Embryophyta</taxon>
        <taxon>Tracheophyta</taxon>
        <taxon>Spermatophyta</taxon>
        <taxon>Magnoliopsida</taxon>
        <taxon>eudicotyledons</taxon>
        <taxon>Gunneridae</taxon>
        <taxon>Pentapetalae</taxon>
        <taxon>rosids</taxon>
        <taxon>malvids</taxon>
        <taxon>Malvales</taxon>
        <taxon>Malvaceae</taxon>
        <taxon>Malvoideae</taxon>
        <taxon>Gossypium</taxon>
    </lineage>
</organism>
<dbReference type="AlphaFoldDB" id="A0A9D3UVV9"/>
<evidence type="ECO:0000256" key="7">
    <source>
        <dbReference type="ARBA" id="ARBA00023242"/>
    </source>
</evidence>
<dbReference type="OrthoDB" id="1297232at2759"/>
<evidence type="ECO:0000256" key="5">
    <source>
        <dbReference type="ARBA" id="ARBA00022737"/>
    </source>
</evidence>
<dbReference type="InterPro" id="IPR030380">
    <property type="entry name" value="SAM_MeTfrase_DRM"/>
</dbReference>
<keyword evidence="2" id="KW-0489">Methyltransferase</keyword>
<dbReference type="PANTHER" id="PTHR23068">
    <property type="entry name" value="DNA CYTOSINE-5- -METHYLTRANSFERASE 3-RELATED"/>
    <property type="match status" value="1"/>
</dbReference>
<sequence>MSLEIVRRLPLPHLERGNFTSSLHRCLFTPPLPLEIRIDFNIVGGFIFGFLIRNILRSWWEQTNQRGTLTDIQDVQELNGDRLEQLIKNFGGFDLVVGGSPCNNLTGSNRYHRDGLEAVAAAATKTMSQISCFSSINRIFQLYHRPTFRPVSRSKQHHEKLKEKKAEYEAVASTDSSVNHEDVDNKIITKVLGPERYGQVRFQGSGVTPT</sequence>
<dbReference type="PROSITE" id="PS51680">
    <property type="entry name" value="SAM_MT_DRM"/>
    <property type="match status" value="1"/>
</dbReference>
<evidence type="ECO:0000256" key="4">
    <source>
        <dbReference type="ARBA" id="ARBA00022691"/>
    </source>
</evidence>
<dbReference type="InterPro" id="IPR050390">
    <property type="entry name" value="C5-Methyltransferase"/>
</dbReference>
<dbReference type="PANTHER" id="PTHR23068:SF25">
    <property type="entry name" value="DNA (CYTOSINE-5)-METHYLTRANSFERASE DRM2"/>
    <property type="match status" value="1"/>
</dbReference>
<keyword evidence="10" id="KW-1185">Reference proteome</keyword>
<dbReference type="EMBL" id="JAIQCV010000009">
    <property type="protein sequence ID" value="KAH1063268.1"/>
    <property type="molecule type" value="Genomic_DNA"/>
</dbReference>
<dbReference type="GO" id="GO:0005634">
    <property type="term" value="C:nucleus"/>
    <property type="evidence" value="ECO:0007669"/>
    <property type="project" value="UniProtKB-SubCell"/>
</dbReference>
<comment type="caution">
    <text evidence="9">The sequence shown here is derived from an EMBL/GenBank/DDBJ whole genome shotgun (WGS) entry which is preliminary data.</text>
</comment>
<dbReference type="GO" id="GO:0032259">
    <property type="term" value="P:methylation"/>
    <property type="evidence" value="ECO:0007669"/>
    <property type="project" value="UniProtKB-KW"/>
</dbReference>
<dbReference type="GO" id="GO:0003886">
    <property type="term" value="F:DNA (cytosine-5-)-methyltransferase activity"/>
    <property type="evidence" value="ECO:0007669"/>
    <property type="project" value="TreeGrafter"/>
</dbReference>
<keyword evidence="7" id="KW-0539">Nucleus</keyword>
<comment type="subcellular location">
    <subcellularLocation>
        <location evidence="1">Nucleus</location>
    </subcellularLocation>
</comment>
<dbReference type="GO" id="GO:0003677">
    <property type="term" value="F:DNA binding"/>
    <property type="evidence" value="ECO:0007669"/>
    <property type="project" value="UniProtKB-KW"/>
</dbReference>
<dbReference type="Gene3D" id="3.40.50.150">
    <property type="entry name" value="Vaccinia Virus protein VP39"/>
    <property type="match status" value="1"/>
</dbReference>
<proteinExistence type="predicted"/>
<keyword evidence="3" id="KW-0808">Transferase</keyword>
<evidence type="ECO:0000256" key="2">
    <source>
        <dbReference type="ARBA" id="ARBA00022603"/>
    </source>
</evidence>
<gene>
    <name evidence="9" type="ORF">J1N35_028255</name>
</gene>